<dbReference type="PANTHER" id="PTHR10868:SF1">
    <property type="entry name" value="SIGMA NON-OPIOID INTRACELLULAR RECEPTOR 1"/>
    <property type="match status" value="1"/>
</dbReference>
<evidence type="ECO:0000256" key="4">
    <source>
        <dbReference type="ARBA" id="ARBA00022824"/>
    </source>
</evidence>
<keyword evidence="3 8" id="KW-0812">Transmembrane</keyword>
<dbReference type="Pfam" id="PF04622">
    <property type="entry name" value="ERG2_Sigma1R"/>
    <property type="match status" value="1"/>
</dbReference>
<keyword evidence="10" id="KW-1185">Reference proteome</keyword>
<comment type="similarity">
    <text evidence="2">Belongs to the ERG2 family.</text>
</comment>
<dbReference type="Proteomes" id="UP001567538">
    <property type="component" value="Unassembled WGS sequence"/>
</dbReference>
<comment type="caution">
    <text evidence="9">The sequence shown here is derived from an EMBL/GenBank/DDBJ whole genome shotgun (WGS) entry which is preliminary data.</text>
</comment>
<proteinExistence type="inferred from homology"/>
<gene>
    <name evidence="9" type="ORF">AAHA92_16823</name>
</gene>
<name>A0ABD1GWT3_SALDI</name>
<keyword evidence="4" id="KW-0256">Endoplasmic reticulum</keyword>
<feature type="transmembrane region" description="Helical" evidence="8">
    <location>
        <begin position="140"/>
        <end position="162"/>
    </location>
</feature>
<evidence type="ECO:0000256" key="2">
    <source>
        <dbReference type="ARBA" id="ARBA00007141"/>
    </source>
</evidence>
<evidence type="ECO:0000256" key="8">
    <source>
        <dbReference type="SAM" id="Phobius"/>
    </source>
</evidence>
<dbReference type="AlphaFoldDB" id="A0ABD1GWT3"/>
<comment type="subcellular location">
    <subcellularLocation>
        <location evidence="1">Endoplasmic reticulum membrane</location>
    </subcellularLocation>
</comment>
<organism evidence="9 10">
    <name type="scientific">Salvia divinorum</name>
    <name type="common">Maria pastora</name>
    <name type="synonym">Diviner's sage</name>
    <dbReference type="NCBI Taxonomy" id="28513"/>
    <lineage>
        <taxon>Eukaryota</taxon>
        <taxon>Viridiplantae</taxon>
        <taxon>Streptophyta</taxon>
        <taxon>Embryophyta</taxon>
        <taxon>Tracheophyta</taxon>
        <taxon>Spermatophyta</taxon>
        <taxon>Magnoliopsida</taxon>
        <taxon>eudicotyledons</taxon>
        <taxon>Gunneridae</taxon>
        <taxon>Pentapetalae</taxon>
        <taxon>asterids</taxon>
        <taxon>lamiids</taxon>
        <taxon>Lamiales</taxon>
        <taxon>Lamiaceae</taxon>
        <taxon>Nepetoideae</taxon>
        <taxon>Mentheae</taxon>
        <taxon>Salviinae</taxon>
        <taxon>Salvia</taxon>
        <taxon>Salvia subgen. Calosphace</taxon>
    </lineage>
</organism>
<evidence type="ECO:0000256" key="6">
    <source>
        <dbReference type="ARBA" id="ARBA00023136"/>
    </source>
</evidence>
<keyword evidence="5 8" id="KW-1133">Transmembrane helix</keyword>
<reference evidence="9 10" key="1">
    <citation type="submission" date="2024-06" db="EMBL/GenBank/DDBJ databases">
        <title>A chromosome level genome sequence of Diviner's sage (Salvia divinorum).</title>
        <authorList>
            <person name="Ford S.A."/>
            <person name="Ro D.-K."/>
            <person name="Ness R.W."/>
            <person name="Phillips M.A."/>
        </authorList>
    </citation>
    <scope>NUCLEOTIDE SEQUENCE [LARGE SCALE GENOMIC DNA]</scope>
    <source>
        <strain evidence="9">SAF-2024a</strain>
        <tissue evidence="9">Leaf</tissue>
    </source>
</reference>
<feature type="compositionally biased region" description="Polar residues" evidence="7">
    <location>
        <begin position="99"/>
        <end position="111"/>
    </location>
</feature>
<protein>
    <submittedName>
        <fullName evidence="9">Uncharacterized protein</fullName>
    </submittedName>
</protein>
<dbReference type="GO" id="GO:0005789">
    <property type="term" value="C:endoplasmic reticulum membrane"/>
    <property type="evidence" value="ECO:0007669"/>
    <property type="project" value="UniProtKB-SubCell"/>
</dbReference>
<dbReference type="PANTHER" id="PTHR10868">
    <property type="entry name" value="SIGMA 1-TYPE OPIOID RECEPTOR-RELATED"/>
    <property type="match status" value="1"/>
</dbReference>
<evidence type="ECO:0000256" key="5">
    <source>
        <dbReference type="ARBA" id="ARBA00022989"/>
    </source>
</evidence>
<dbReference type="EMBL" id="JBEAFC010000007">
    <property type="protein sequence ID" value="KAL1548614.1"/>
    <property type="molecule type" value="Genomic_DNA"/>
</dbReference>
<dbReference type="InterPro" id="IPR006716">
    <property type="entry name" value="ERG2_sigma1_rcpt-like"/>
</dbReference>
<keyword evidence="6 8" id="KW-0472">Membrane</keyword>
<feature type="region of interest" description="Disordered" evidence="7">
    <location>
        <begin position="94"/>
        <end position="130"/>
    </location>
</feature>
<evidence type="ECO:0000313" key="9">
    <source>
        <dbReference type="EMBL" id="KAL1548614.1"/>
    </source>
</evidence>
<accession>A0ABD1GWT3</accession>
<feature type="compositionally biased region" description="Low complexity" evidence="7">
    <location>
        <begin position="113"/>
        <end position="127"/>
    </location>
</feature>
<evidence type="ECO:0000256" key="7">
    <source>
        <dbReference type="SAM" id="MobiDB-lite"/>
    </source>
</evidence>
<evidence type="ECO:0000256" key="1">
    <source>
        <dbReference type="ARBA" id="ARBA00004586"/>
    </source>
</evidence>
<sequence>MILRTTKDLKETMKTVILTPNSSVKSSTTTVGSNPSETRENSYYPGCKKDANCNCEICIASFNATLDLMPLSAQRSSLTKISVSRPKIRRSPVPFASSVDVSTPTSRNWLTVPTESTPRSPSESTNSQQKRKGEFKYEGFLVRLLFGLIVVFGLEFGFSWMISGFLKSQLLPELVENMAGSSRVHEDLNGRFMFLKNELEGFVGIRVSRCNSANSVWKISQDGLLLNSRCVLYKSMAEEVSIWGWPLQTAGLLTAEYYSRSFSIINGRVTEWSGGKAGYFVRRANSSWVQDKWSSSVVQFDPNTWLLEYRQSFLLQNARPVSATLKFLKLRLTRDFGKMDQEFWLRSASFGGRWEFRRRARRTTLAPT</sequence>
<evidence type="ECO:0000256" key="3">
    <source>
        <dbReference type="ARBA" id="ARBA00022692"/>
    </source>
</evidence>
<evidence type="ECO:0000313" key="10">
    <source>
        <dbReference type="Proteomes" id="UP001567538"/>
    </source>
</evidence>